<keyword evidence="2" id="KW-1185">Reference proteome</keyword>
<protein>
    <recommendedName>
        <fullName evidence="3">DUF674 family protein</fullName>
    </recommendedName>
</protein>
<dbReference type="InterPro" id="IPR007750">
    <property type="entry name" value="DUF674"/>
</dbReference>
<dbReference type="Proteomes" id="UP000315295">
    <property type="component" value="Unassembled WGS sequence"/>
</dbReference>
<evidence type="ECO:0008006" key="3">
    <source>
        <dbReference type="Google" id="ProtNLM"/>
    </source>
</evidence>
<evidence type="ECO:0000313" key="1">
    <source>
        <dbReference type="EMBL" id="TQD93985.1"/>
    </source>
</evidence>
<comment type="caution">
    <text evidence="1">The sequence shown here is derived from an EMBL/GenBank/DDBJ whole genome shotgun (WGS) entry which is preliminary data.</text>
</comment>
<name>A0A540M5K2_MALBA</name>
<dbReference type="EMBL" id="VIEB01000352">
    <property type="protein sequence ID" value="TQD93985.1"/>
    <property type="molecule type" value="Genomic_DNA"/>
</dbReference>
<gene>
    <name evidence="1" type="ORF">C1H46_020410</name>
</gene>
<evidence type="ECO:0000313" key="2">
    <source>
        <dbReference type="Proteomes" id="UP000315295"/>
    </source>
</evidence>
<dbReference type="AlphaFoldDB" id="A0A540M5K2"/>
<dbReference type="PANTHER" id="PTHR33103">
    <property type="entry name" value="OS01G0153900 PROTEIN"/>
    <property type="match status" value="1"/>
</dbReference>
<organism evidence="1 2">
    <name type="scientific">Malus baccata</name>
    <name type="common">Siberian crab apple</name>
    <name type="synonym">Pyrus baccata</name>
    <dbReference type="NCBI Taxonomy" id="106549"/>
    <lineage>
        <taxon>Eukaryota</taxon>
        <taxon>Viridiplantae</taxon>
        <taxon>Streptophyta</taxon>
        <taxon>Embryophyta</taxon>
        <taxon>Tracheophyta</taxon>
        <taxon>Spermatophyta</taxon>
        <taxon>Magnoliopsida</taxon>
        <taxon>eudicotyledons</taxon>
        <taxon>Gunneridae</taxon>
        <taxon>Pentapetalae</taxon>
        <taxon>rosids</taxon>
        <taxon>fabids</taxon>
        <taxon>Rosales</taxon>
        <taxon>Rosaceae</taxon>
        <taxon>Amygdaloideae</taxon>
        <taxon>Maleae</taxon>
        <taxon>Malus</taxon>
    </lineage>
</organism>
<dbReference type="Pfam" id="PF05056">
    <property type="entry name" value="DUF674"/>
    <property type="match status" value="1"/>
</dbReference>
<dbReference type="STRING" id="106549.A0A540M5K2"/>
<accession>A0A540M5K2</accession>
<sequence>MADETARNIISLKALVDKERNNVIFIESDNDFIDVLFSFLTIPMGTIVRNTRKHSVPMEIGCMSNLYASVENIDVQHLQTEACRRMLLCPHGGVEHHCENLKLKIDDDEPTGYFLCDSWQCTFDNKLLSHYKGVLCQCGAYMNVKCRLSGSSASEKNGGIFVNEFSGLIVTDGLHLISPFSVASNPLFMELGVMSENSATEELTLNVGVDEVLNLLKRSFVSKKPLTETLLGHNPKPELLSNANLNQRIRSESLMLGGDMILIEEEEKKISVKLTVSRSRNIVCYAEAEEDFVNLLFGFLTVPLGFIVKHMREASSKGCIDQLYKSVQDLDEQYLKSNYHKDILLNPKLYPGFCYENYLLGVEDGSVASYYYAFWNEEGRLRDILTTDKKLIPSVAVMVPLKLLDSKNPHGYLKGSSVFMITDKLIIRPISPLWLFGFERANCTLD</sequence>
<dbReference type="PANTHER" id="PTHR33103:SF27">
    <property type="entry name" value="OS04G0594700 PROTEIN"/>
    <property type="match status" value="1"/>
</dbReference>
<reference evidence="1 2" key="1">
    <citation type="journal article" date="2019" name="G3 (Bethesda)">
        <title>Sequencing of a Wild Apple (Malus baccata) Genome Unravels the Differences Between Cultivated and Wild Apple Species Regarding Disease Resistance and Cold Tolerance.</title>
        <authorList>
            <person name="Chen X."/>
        </authorList>
    </citation>
    <scope>NUCLEOTIDE SEQUENCE [LARGE SCALE GENOMIC DNA]</scope>
    <source>
        <strain evidence="2">cv. Shandingzi</strain>
        <tissue evidence="1">Leaves</tissue>
    </source>
</reference>
<proteinExistence type="predicted"/>